<evidence type="ECO:0000313" key="1">
    <source>
        <dbReference type="EMBL" id="RBQ07058.1"/>
    </source>
</evidence>
<protein>
    <submittedName>
        <fullName evidence="1">Uncharacterized protein</fullName>
    </submittedName>
</protein>
<gene>
    <name evidence="1" type="ORF">DRW42_12610</name>
</gene>
<dbReference type="EMBL" id="QNQU01000009">
    <property type="protein sequence ID" value="RBQ07058.1"/>
    <property type="molecule type" value="Genomic_DNA"/>
</dbReference>
<comment type="caution">
    <text evidence="1">The sequence shown here is derived from an EMBL/GenBank/DDBJ whole genome shotgun (WGS) entry which is preliminary data.</text>
</comment>
<dbReference type="RefSeq" id="WP_113949173.1">
    <property type="nucleotide sequence ID" value="NZ_QNQU01000009.1"/>
</dbReference>
<accession>A0A366KZN8</accession>
<name>A0A366KZN8_9SPHI</name>
<keyword evidence="2" id="KW-1185">Reference proteome</keyword>
<reference evidence="1 2" key="1">
    <citation type="submission" date="2018-07" db="EMBL/GenBank/DDBJ databases">
        <title>A draft genome of a endophytic bacteria, a new species of Pedobacter.</title>
        <authorList>
            <person name="Zhang Z.D."/>
            <person name="Chen Z.J."/>
        </authorList>
    </citation>
    <scope>NUCLEOTIDE SEQUENCE [LARGE SCALE GENOMIC DNA]</scope>
    <source>
        <strain evidence="1 2">RS10</strain>
    </source>
</reference>
<organism evidence="1 2">
    <name type="scientific">Pedobacter miscanthi</name>
    <dbReference type="NCBI Taxonomy" id="2259170"/>
    <lineage>
        <taxon>Bacteria</taxon>
        <taxon>Pseudomonadati</taxon>
        <taxon>Bacteroidota</taxon>
        <taxon>Sphingobacteriia</taxon>
        <taxon>Sphingobacteriales</taxon>
        <taxon>Sphingobacteriaceae</taxon>
        <taxon>Pedobacter</taxon>
    </lineage>
</organism>
<evidence type="ECO:0000313" key="2">
    <source>
        <dbReference type="Proteomes" id="UP000252081"/>
    </source>
</evidence>
<dbReference type="OrthoDB" id="770963at2"/>
<dbReference type="AlphaFoldDB" id="A0A366KZN8"/>
<sequence>MNTKKIVYNDYDNLTGESFLDMDQAFDLFGTLNWQKGTFLYFDINESETFQVFYQKEGLYLVEIANDSEDMVYLQKFADADQVRNLIQYYFEHQVVSTDGFYAVPIETKTLSDVMRETN</sequence>
<proteinExistence type="predicted"/>
<dbReference type="Proteomes" id="UP000252081">
    <property type="component" value="Unassembled WGS sequence"/>
</dbReference>